<dbReference type="PANTHER" id="PTHR30195:SF15">
    <property type="entry name" value="TYPE I RESTRICTION ENZYME HINDI ENDONUCLEASE SUBUNIT"/>
    <property type="match status" value="1"/>
</dbReference>
<evidence type="ECO:0000313" key="4">
    <source>
        <dbReference type="EMBL" id="MBD7987615.1"/>
    </source>
</evidence>
<feature type="domain" description="Restriction endonuclease type I HsdR second RecA-like helicase" evidence="3">
    <location>
        <begin position="86"/>
        <end position="154"/>
    </location>
</feature>
<dbReference type="Gene3D" id="3.40.50.300">
    <property type="entry name" value="P-loop containing nucleotide triphosphate hydrolases"/>
    <property type="match status" value="1"/>
</dbReference>
<name>A0ABR8UIF0_9GAMM</name>
<dbReference type="InterPro" id="IPR027417">
    <property type="entry name" value="P-loop_NTPase"/>
</dbReference>
<dbReference type="Pfam" id="PF11867">
    <property type="entry name" value="T1RH-like_C"/>
    <property type="match status" value="1"/>
</dbReference>
<keyword evidence="1" id="KW-0680">Restriction system</keyword>
<dbReference type="InterPro" id="IPR021810">
    <property type="entry name" value="T1RH-like_C"/>
</dbReference>
<dbReference type="Proteomes" id="UP000647183">
    <property type="component" value="Unassembled WGS sequence"/>
</dbReference>
<sequence>MAEGRLATLAADLVAHWQARKESIAGKAMIVAVSREAAVRLYDELVKLRPEWAGDDVGNGRLKVVMTGSSADPAHFQPHRTDKRQRKLLEKRFKDADDTLELVIVRDMWLTGFDAPPVHTLYVDKPMQGHGLMQAIARTNRIWKDKPGGLIVDYIGVGEELKKAIKQYTRDAGSDREPVDTSGRALQILLDTLDVLRKEFFQGFDYSGFQHPQRALALLGPAMEHVLKLDPEPDEKGRNRGVRAYLDQVAKLTTAQALAGTLPEAMAVREEIAFFQAVRVSLIKLTRAGSNLSRFEKEAALRQLVAKGVLVEGVNDIYGTLGMSKPDISLLDEQFLAQIQAMPTRNLAAELLERLIADQIKARGQKNALQGKEFAAKLEEAVNKYQNRGLTTIEVIEELINLAKEINEARPPDGMTEEEFAFYQALAENESAVRELGHPVLRALAQELTNKLRKSATINWQNRKDSRARMIAMVKVLLAIHKYPPDRQAEATEKVIAQAELLADAWAAER</sequence>
<feature type="domain" description="Type I restriction enzyme HindI endonuclease subunit-like C-terminal" evidence="2">
    <location>
        <begin position="175"/>
        <end position="504"/>
    </location>
</feature>
<dbReference type="SUPFAM" id="SSF52540">
    <property type="entry name" value="P-loop containing nucleoside triphosphate hydrolases"/>
    <property type="match status" value="1"/>
</dbReference>
<evidence type="ECO:0000259" key="3">
    <source>
        <dbReference type="Pfam" id="PF22679"/>
    </source>
</evidence>
<dbReference type="Pfam" id="PF22679">
    <property type="entry name" value="T1R_D3-like"/>
    <property type="match status" value="1"/>
</dbReference>
<evidence type="ECO:0000256" key="1">
    <source>
        <dbReference type="ARBA" id="ARBA00022747"/>
    </source>
</evidence>
<protein>
    <submittedName>
        <fullName evidence="4">DUF3387 domain-containing protein</fullName>
    </submittedName>
</protein>
<reference evidence="4 5" key="1">
    <citation type="submission" date="2020-08" db="EMBL/GenBank/DDBJ databases">
        <title>A Genomic Blueprint of the Chicken Gut Microbiome.</title>
        <authorList>
            <person name="Gilroy R."/>
            <person name="Ravi A."/>
            <person name="Getino M."/>
            <person name="Pursley I."/>
            <person name="Horton D.L."/>
            <person name="Alikhan N.-F."/>
            <person name="Baker D."/>
            <person name="Gharbi K."/>
            <person name="Hall N."/>
            <person name="Watson M."/>
            <person name="Adriaenssens E.M."/>
            <person name="Foster-Nyarko E."/>
            <person name="Jarju S."/>
            <person name="Secka A."/>
            <person name="Antonio M."/>
            <person name="Oren A."/>
            <person name="Chaudhuri R."/>
            <person name="La Ragione R.M."/>
            <person name="Hildebrand F."/>
            <person name="Pallen M.J."/>
        </authorList>
    </citation>
    <scope>NUCLEOTIDE SEQUENCE [LARGE SCALE GENOMIC DNA]</scope>
    <source>
        <strain evidence="4 5">Sa2BVA3</strain>
    </source>
</reference>
<dbReference type="RefSeq" id="WP_191728834.1">
    <property type="nucleotide sequence ID" value="NZ_JACSQJ010000002.1"/>
</dbReference>
<accession>A0ABR8UIF0</accession>
<dbReference type="PANTHER" id="PTHR30195">
    <property type="entry name" value="TYPE I SITE-SPECIFIC DEOXYRIBONUCLEASE PROTEIN SUBUNIT M AND R"/>
    <property type="match status" value="1"/>
</dbReference>
<organism evidence="4 5">
    <name type="scientific">Luteimonas colneyensis</name>
    <dbReference type="NCBI Taxonomy" id="2762230"/>
    <lineage>
        <taxon>Bacteria</taxon>
        <taxon>Pseudomonadati</taxon>
        <taxon>Pseudomonadota</taxon>
        <taxon>Gammaproteobacteria</taxon>
        <taxon>Lysobacterales</taxon>
        <taxon>Lysobacteraceae</taxon>
        <taxon>Luteimonas</taxon>
    </lineage>
</organism>
<comment type="caution">
    <text evidence="4">The sequence shown here is derived from an EMBL/GenBank/DDBJ whole genome shotgun (WGS) entry which is preliminary data.</text>
</comment>
<evidence type="ECO:0000313" key="5">
    <source>
        <dbReference type="Proteomes" id="UP000647183"/>
    </source>
</evidence>
<proteinExistence type="predicted"/>
<dbReference type="CDD" id="cd18800">
    <property type="entry name" value="SF2_C_EcoR124I-like"/>
    <property type="match status" value="1"/>
</dbReference>
<dbReference type="InterPro" id="IPR051268">
    <property type="entry name" value="Type-I_R_enzyme_R_subunit"/>
</dbReference>
<gene>
    <name evidence="4" type="ORF">H9645_06180</name>
</gene>
<dbReference type="InterPro" id="IPR055180">
    <property type="entry name" value="HsdR_RecA-like_helicase_dom_2"/>
</dbReference>
<dbReference type="EMBL" id="JACSQJ010000002">
    <property type="protein sequence ID" value="MBD7987615.1"/>
    <property type="molecule type" value="Genomic_DNA"/>
</dbReference>
<keyword evidence="5" id="KW-1185">Reference proteome</keyword>
<evidence type="ECO:0000259" key="2">
    <source>
        <dbReference type="Pfam" id="PF11867"/>
    </source>
</evidence>